<sequence length="286" mass="31705">MPRSRVFYWMAAPAVILFFVLHTLPALQGAFYSLTNFSGYGDWEFVGLRNYAAMTRDDRILDSYLFTLGFAIAATIATNVIALAIAVGLNSRIWFRKTLRAIFFLPNVLSVLIVGFVFNYFFAFILPQWGASWGIDRLAVNILGDPDLAWIGVVIVTVWQAVAFNIIIYLAGLQTIGADIYEAAAIDGATPWQRFRRITFPLIAPFFTINMVLALRGFLQVFDQIMALTGGGPGNATQSISVLIFQGGFQGGEFAYQSANAVIYFLLIAGLSLLQLRVLQRREVNA</sequence>
<name>A0A852ZQF8_9ACTN</name>
<keyword evidence="6 7" id="KW-0472">Membrane</keyword>
<dbReference type="Gene3D" id="1.10.3720.10">
    <property type="entry name" value="MetI-like"/>
    <property type="match status" value="1"/>
</dbReference>
<dbReference type="GO" id="GO:0005886">
    <property type="term" value="C:plasma membrane"/>
    <property type="evidence" value="ECO:0007669"/>
    <property type="project" value="UniProtKB-SubCell"/>
</dbReference>
<proteinExistence type="inferred from homology"/>
<feature type="transmembrane region" description="Helical" evidence="7">
    <location>
        <begin position="64"/>
        <end position="89"/>
    </location>
</feature>
<dbReference type="RefSeq" id="WP_179812517.1">
    <property type="nucleotide sequence ID" value="NZ_JACBZD010000001.1"/>
</dbReference>
<dbReference type="AlphaFoldDB" id="A0A852ZQF8"/>
<dbReference type="SUPFAM" id="SSF161098">
    <property type="entry name" value="MetI-like"/>
    <property type="match status" value="1"/>
</dbReference>
<dbReference type="PANTHER" id="PTHR30193:SF37">
    <property type="entry name" value="INNER MEMBRANE ABC TRANSPORTER PERMEASE PROTEIN YCJO"/>
    <property type="match status" value="1"/>
</dbReference>
<evidence type="ECO:0000256" key="5">
    <source>
        <dbReference type="ARBA" id="ARBA00022989"/>
    </source>
</evidence>
<dbReference type="InterPro" id="IPR051393">
    <property type="entry name" value="ABC_transporter_permease"/>
</dbReference>
<feature type="domain" description="ABC transmembrane type-1" evidence="8">
    <location>
        <begin position="64"/>
        <end position="275"/>
    </location>
</feature>
<keyword evidence="4 7" id="KW-0812">Transmembrane</keyword>
<feature type="transmembrane region" description="Helical" evidence="7">
    <location>
        <begin position="149"/>
        <end position="171"/>
    </location>
</feature>
<evidence type="ECO:0000313" key="9">
    <source>
        <dbReference type="EMBL" id="NYI03476.1"/>
    </source>
</evidence>
<dbReference type="EMBL" id="JACBZD010000001">
    <property type="protein sequence ID" value="NYI03727.1"/>
    <property type="molecule type" value="Genomic_DNA"/>
</dbReference>
<dbReference type="Pfam" id="PF00528">
    <property type="entry name" value="BPD_transp_1"/>
    <property type="match status" value="1"/>
</dbReference>
<feature type="transmembrane region" description="Helical" evidence="7">
    <location>
        <begin position="198"/>
        <end position="219"/>
    </location>
</feature>
<evidence type="ECO:0000313" key="11">
    <source>
        <dbReference type="Proteomes" id="UP000567795"/>
    </source>
</evidence>
<protein>
    <submittedName>
        <fullName evidence="10">Raffinose/stachyose/melibiose transport system permease protein</fullName>
    </submittedName>
</protein>
<dbReference type="GO" id="GO:0055085">
    <property type="term" value="P:transmembrane transport"/>
    <property type="evidence" value="ECO:0007669"/>
    <property type="project" value="InterPro"/>
</dbReference>
<feature type="transmembrane region" description="Helical" evidence="7">
    <location>
        <begin position="101"/>
        <end position="129"/>
    </location>
</feature>
<evidence type="ECO:0000313" key="10">
    <source>
        <dbReference type="EMBL" id="NYI03727.1"/>
    </source>
</evidence>
<dbReference type="InterPro" id="IPR000515">
    <property type="entry name" value="MetI-like"/>
</dbReference>
<gene>
    <name evidence="9" type="ORF">FHU37_000419</name>
    <name evidence="10" type="ORF">FHU37_000670</name>
</gene>
<reference evidence="10 11" key="1">
    <citation type="submission" date="2020-07" db="EMBL/GenBank/DDBJ databases">
        <title>Sequencing the genomes of 1000 actinobacteria strains.</title>
        <authorList>
            <person name="Klenk H.-P."/>
        </authorList>
    </citation>
    <scope>NUCLEOTIDE SEQUENCE [LARGE SCALE GENOMIC DNA]</scope>
    <source>
        <strain evidence="10 11">DSM 42178</strain>
    </source>
</reference>
<keyword evidence="11" id="KW-1185">Reference proteome</keyword>
<dbReference type="Proteomes" id="UP000567795">
    <property type="component" value="Unassembled WGS sequence"/>
</dbReference>
<evidence type="ECO:0000256" key="3">
    <source>
        <dbReference type="ARBA" id="ARBA00022475"/>
    </source>
</evidence>
<evidence type="ECO:0000256" key="1">
    <source>
        <dbReference type="ARBA" id="ARBA00004651"/>
    </source>
</evidence>
<accession>A0A852ZQF8</accession>
<dbReference type="InterPro" id="IPR035906">
    <property type="entry name" value="MetI-like_sf"/>
</dbReference>
<keyword evidence="3" id="KW-1003">Cell membrane</keyword>
<dbReference type="EMBL" id="JACBZD010000001">
    <property type="protein sequence ID" value="NYI03476.1"/>
    <property type="molecule type" value="Genomic_DNA"/>
</dbReference>
<keyword evidence="2 7" id="KW-0813">Transport</keyword>
<evidence type="ECO:0000259" key="8">
    <source>
        <dbReference type="PROSITE" id="PS50928"/>
    </source>
</evidence>
<comment type="similarity">
    <text evidence="7">Belongs to the binding-protein-dependent transport system permease family.</text>
</comment>
<comment type="caution">
    <text evidence="10">The sequence shown here is derived from an EMBL/GenBank/DDBJ whole genome shotgun (WGS) entry which is preliminary data.</text>
</comment>
<keyword evidence="5 7" id="KW-1133">Transmembrane helix</keyword>
<evidence type="ECO:0000256" key="7">
    <source>
        <dbReference type="RuleBase" id="RU363032"/>
    </source>
</evidence>
<evidence type="ECO:0000256" key="2">
    <source>
        <dbReference type="ARBA" id="ARBA00022448"/>
    </source>
</evidence>
<dbReference type="PROSITE" id="PS50928">
    <property type="entry name" value="ABC_TM1"/>
    <property type="match status" value="1"/>
</dbReference>
<comment type="subcellular location">
    <subcellularLocation>
        <location evidence="1 7">Cell membrane</location>
        <topology evidence="1 7">Multi-pass membrane protein</topology>
    </subcellularLocation>
</comment>
<evidence type="ECO:0000256" key="4">
    <source>
        <dbReference type="ARBA" id="ARBA00022692"/>
    </source>
</evidence>
<evidence type="ECO:0000256" key="6">
    <source>
        <dbReference type="ARBA" id="ARBA00023136"/>
    </source>
</evidence>
<dbReference type="CDD" id="cd06261">
    <property type="entry name" value="TM_PBP2"/>
    <property type="match status" value="1"/>
</dbReference>
<dbReference type="PANTHER" id="PTHR30193">
    <property type="entry name" value="ABC TRANSPORTER PERMEASE PROTEIN"/>
    <property type="match status" value="1"/>
</dbReference>
<organism evidence="10 11">
    <name type="scientific">Allostreptomyces psammosilenae</name>
    <dbReference type="NCBI Taxonomy" id="1892865"/>
    <lineage>
        <taxon>Bacteria</taxon>
        <taxon>Bacillati</taxon>
        <taxon>Actinomycetota</taxon>
        <taxon>Actinomycetes</taxon>
        <taxon>Kitasatosporales</taxon>
        <taxon>Streptomycetaceae</taxon>
        <taxon>Allostreptomyces</taxon>
    </lineage>
</organism>
<feature type="transmembrane region" description="Helical" evidence="7">
    <location>
        <begin position="261"/>
        <end position="279"/>
    </location>
</feature>